<reference evidence="5 6" key="1">
    <citation type="submission" date="2016-10" db="EMBL/GenBank/DDBJ databases">
        <authorList>
            <person name="Varghese N."/>
            <person name="Submissions S."/>
        </authorList>
    </citation>
    <scope>NUCLEOTIDE SEQUENCE [LARGE SCALE GENOMIC DNA]</scope>
    <source>
        <strain evidence="5">KHGC19</strain>
        <strain evidence="3 6">WCP15</strain>
    </source>
</reference>
<evidence type="ECO:0000313" key="4">
    <source>
        <dbReference type="EMBL" id="SER46814.1"/>
    </source>
</evidence>
<name>A0A1H9PF24_9ACTN</name>
<protein>
    <submittedName>
        <fullName evidence="4">PTS system IIB component, Gat family</fullName>
    </submittedName>
</protein>
<evidence type="ECO:0000259" key="2">
    <source>
        <dbReference type="PROSITE" id="PS51099"/>
    </source>
</evidence>
<sequence>MSKKVIVACGSGIATSKMVAQKITKLLEERDVEADVQAAEVKDLDEALEGAVAYVPVVKTEKDYDVPTINGVAFLTGMGQEDELDRLVEVLS</sequence>
<dbReference type="RefSeq" id="WP_078687826.1">
    <property type="nucleotide sequence ID" value="NZ_FNWT01000011.1"/>
</dbReference>
<evidence type="ECO:0000313" key="6">
    <source>
        <dbReference type="Proteomes" id="UP000199135"/>
    </source>
</evidence>
<feature type="domain" description="PTS EIIB type-2" evidence="2">
    <location>
        <begin position="3"/>
        <end position="92"/>
    </location>
</feature>
<gene>
    <name evidence="4" type="ORF">SAMN05216446_0912</name>
    <name evidence="3" type="ORF">SAMN05216447_11128</name>
</gene>
<dbReference type="InterPro" id="IPR036095">
    <property type="entry name" value="PTS_EIIB-like_sf"/>
</dbReference>
<keyword evidence="6" id="KW-1185">Reference proteome</keyword>
<accession>A0A1H9PF24</accession>
<keyword evidence="1" id="KW-0808">Transferase</keyword>
<dbReference type="EMBL" id="FNWT01000011">
    <property type="protein sequence ID" value="SEH66847.1"/>
    <property type="molecule type" value="Genomic_DNA"/>
</dbReference>
<dbReference type="GO" id="GO:0009401">
    <property type="term" value="P:phosphoenolpyruvate-dependent sugar phosphotransferase system"/>
    <property type="evidence" value="ECO:0007669"/>
    <property type="project" value="InterPro"/>
</dbReference>
<dbReference type="InterPro" id="IPR003501">
    <property type="entry name" value="PTS_EIIB_2/3"/>
</dbReference>
<proteinExistence type="predicted"/>
<dbReference type="EMBL" id="FOGP01000003">
    <property type="protein sequence ID" value="SER46814.1"/>
    <property type="molecule type" value="Genomic_DNA"/>
</dbReference>
<organism evidence="4 5">
    <name type="scientific">Parafannyhessea umbonata</name>
    <dbReference type="NCBI Taxonomy" id="604330"/>
    <lineage>
        <taxon>Bacteria</taxon>
        <taxon>Bacillati</taxon>
        <taxon>Actinomycetota</taxon>
        <taxon>Coriobacteriia</taxon>
        <taxon>Coriobacteriales</taxon>
        <taxon>Atopobiaceae</taxon>
        <taxon>Parafannyhessea</taxon>
    </lineage>
</organism>
<dbReference type="CDD" id="cd05566">
    <property type="entry name" value="PTS_IIB_galactitol"/>
    <property type="match status" value="1"/>
</dbReference>
<dbReference type="Proteomes" id="UP000199135">
    <property type="component" value="Unassembled WGS sequence"/>
</dbReference>
<dbReference type="GO" id="GO:0008982">
    <property type="term" value="F:protein-N(PI)-phosphohistidine-sugar phosphotransferase activity"/>
    <property type="evidence" value="ECO:0007669"/>
    <property type="project" value="InterPro"/>
</dbReference>
<dbReference type="PROSITE" id="PS51099">
    <property type="entry name" value="PTS_EIIB_TYPE_2"/>
    <property type="match status" value="1"/>
</dbReference>
<evidence type="ECO:0000256" key="1">
    <source>
        <dbReference type="ARBA" id="ARBA00022679"/>
    </source>
</evidence>
<evidence type="ECO:0000313" key="5">
    <source>
        <dbReference type="Proteomes" id="UP000199128"/>
    </source>
</evidence>
<evidence type="ECO:0000313" key="3">
    <source>
        <dbReference type="EMBL" id="SEH66847.1"/>
    </source>
</evidence>
<dbReference type="Proteomes" id="UP000199128">
    <property type="component" value="Unassembled WGS sequence"/>
</dbReference>
<reference evidence="4" key="2">
    <citation type="submission" date="2016-10" db="EMBL/GenBank/DDBJ databases">
        <authorList>
            <person name="de Groot N.N."/>
        </authorList>
    </citation>
    <scope>NUCLEOTIDE SEQUENCE [LARGE SCALE GENOMIC DNA]</scope>
    <source>
        <strain evidence="4">KHGC19</strain>
    </source>
</reference>
<dbReference type="Gene3D" id="3.40.50.2300">
    <property type="match status" value="1"/>
</dbReference>
<dbReference type="Pfam" id="PF02302">
    <property type="entry name" value="PTS_IIB"/>
    <property type="match status" value="1"/>
</dbReference>
<dbReference type="InterPro" id="IPR013011">
    <property type="entry name" value="PTS_EIIB_2"/>
</dbReference>
<dbReference type="AlphaFoldDB" id="A0A1H9PF24"/>
<dbReference type="SUPFAM" id="SSF52794">
    <property type="entry name" value="PTS system IIB component-like"/>
    <property type="match status" value="1"/>
</dbReference>